<reference evidence="7 8" key="1">
    <citation type="submission" date="2017-09" db="EMBL/GenBank/DDBJ databases">
        <title>Arcobacter canalis sp. nov., a new species isolated from a water canal contaminated with urban sewage.</title>
        <authorList>
            <person name="Perez-Cataluna A."/>
            <person name="Salas-Masso N."/>
            <person name="Figueras M.J."/>
        </authorList>
    </citation>
    <scope>NUCLEOTIDE SEQUENCE [LARGE SCALE GENOMIC DNA]</scope>
    <source>
        <strain evidence="7 8">F98-3</strain>
    </source>
</reference>
<dbReference type="Pfam" id="PF08238">
    <property type="entry name" value="Sel1"/>
    <property type="match status" value="10"/>
</dbReference>
<evidence type="ECO:0000313" key="7">
    <source>
        <dbReference type="EMBL" id="PHO17259.1"/>
    </source>
</evidence>
<accession>A0A2G1DFJ5</accession>
<dbReference type="Proteomes" id="UP000221222">
    <property type="component" value="Unassembled WGS sequence"/>
</dbReference>
<dbReference type="AlphaFoldDB" id="A0A2G1DFJ5"/>
<feature type="chain" id="PRO_5044573524" description="beta-lactamase" evidence="5">
    <location>
        <begin position="23"/>
        <end position="805"/>
    </location>
</feature>
<dbReference type="EMBL" id="NXFY01000020">
    <property type="protein sequence ID" value="PHO17259.1"/>
    <property type="molecule type" value="Genomic_DNA"/>
</dbReference>
<dbReference type="SMART" id="SM00671">
    <property type="entry name" value="SEL1"/>
    <property type="match status" value="10"/>
</dbReference>
<evidence type="ECO:0000256" key="1">
    <source>
        <dbReference type="ARBA" id="ARBA00001526"/>
    </source>
</evidence>
<proteinExistence type="predicted"/>
<keyword evidence="4" id="KW-0046">Antibiotic resistance</keyword>
<dbReference type="Gene3D" id="1.25.40.10">
    <property type="entry name" value="Tetratricopeptide repeat domain"/>
    <property type="match status" value="4"/>
</dbReference>
<reference evidence="6 9" key="2">
    <citation type="submission" date="2018-08" db="EMBL/GenBank/DDBJ databases">
        <title>Complete genome of the Arcobacter molluscorum type strain LMG 25693.</title>
        <authorList>
            <person name="Miller W.G."/>
            <person name="Yee E."/>
            <person name="Bono J.L."/>
        </authorList>
    </citation>
    <scope>NUCLEOTIDE SEQUENCE [LARGE SCALE GENOMIC DNA]</scope>
    <source>
        <strain evidence="6 9">CECT 7696</strain>
    </source>
</reference>
<comment type="catalytic activity">
    <reaction evidence="1">
        <text>a beta-lactam + H2O = a substituted beta-amino acid</text>
        <dbReference type="Rhea" id="RHEA:20401"/>
        <dbReference type="ChEBI" id="CHEBI:15377"/>
        <dbReference type="ChEBI" id="CHEBI:35627"/>
        <dbReference type="ChEBI" id="CHEBI:140347"/>
        <dbReference type="EC" id="3.5.2.6"/>
    </reaction>
</comment>
<name>A0A2G1DFJ5_9BACT</name>
<dbReference type="InterPro" id="IPR011990">
    <property type="entry name" value="TPR-like_helical_dom_sf"/>
</dbReference>
<protein>
    <recommendedName>
        <fullName evidence="2">beta-lactamase</fullName>
        <ecNumber evidence="2">3.5.2.6</ecNumber>
    </recommendedName>
</protein>
<evidence type="ECO:0000256" key="4">
    <source>
        <dbReference type="ARBA" id="ARBA00023251"/>
    </source>
</evidence>
<evidence type="ECO:0000256" key="2">
    <source>
        <dbReference type="ARBA" id="ARBA00012865"/>
    </source>
</evidence>
<dbReference type="GO" id="GO:0008800">
    <property type="term" value="F:beta-lactamase activity"/>
    <property type="evidence" value="ECO:0007669"/>
    <property type="project" value="UniProtKB-EC"/>
</dbReference>
<keyword evidence="3" id="KW-1015">Disulfide bond</keyword>
<dbReference type="SUPFAM" id="SSF81901">
    <property type="entry name" value="HCP-like"/>
    <property type="match status" value="3"/>
</dbReference>
<gene>
    <name evidence="6" type="ORF">AMOL_2648</name>
    <name evidence="7" type="ORF">CPU12_11155</name>
</gene>
<feature type="signal peptide" evidence="5">
    <location>
        <begin position="1"/>
        <end position="22"/>
    </location>
</feature>
<dbReference type="PANTHER" id="PTHR11102:SF160">
    <property type="entry name" value="ERAD-ASSOCIATED E3 UBIQUITIN-PROTEIN LIGASE COMPONENT HRD3"/>
    <property type="match status" value="1"/>
</dbReference>
<evidence type="ECO:0000256" key="3">
    <source>
        <dbReference type="ARBA" id="ARBA00023157"/>
    </source>
</evidence>
<sequence length="805" mass="95204">MKILTPLLIVFLFFTGCTNLNLDTANVDSKENLIKDVNNKDIKAMIDLAKYYDFPKTKEGLYLFNKWYKTVKNSTDSQSMQKIADVYLKNHDMFIDGENKALNLYKKSYAMGNLDAAVKLIEYYSNTYKKDEKKQIEDAVLNKLSDSQIIELYSFYKNKYKRKDAENLLTLMNKKGLKEPFEFRLKEFKSLIYYIYKEDSKQKYDEFIKDVIASKNIENMLKTAKVLKSKYKYLDAIKVYNEILKLDDTKAEIYADLSEIYSRGSYRESLSRDKEKSLEYLQKAFNLNDTNAAKDLLNHYSTKPEYIDDYEKLVTKLKKSDEGKFILAKFYQIKRKKDKADSLLNELANDGYKDAILELATKSVSTYNFNPEDYKLIKKWQDYILKSNDIKLKQDLLKKLDTYYYRKNYKNTIESLKKDIASTKETAKINILDLRELAQKNKYSHPKEALEYYKKAASYGDVFSKRALASMYLNRDFKEYDKAVEILKALMKEGDYKSGMQLASLYRYPSYLYEKNIPKGIKVYEYYAKQDDINSIEKLQRIYLCGPCNDNKDIDYEKAFYYTQRLVDLRGKGSDYASLGWHYQYSKGIKEDLQKAKQYYLKAVEKGYYQAYYNLAWLYYRENDKDAIIRLDYKEAKKYLEEGVKYRDNQCMNLLGVFYKNGYGVKKDFDKAIYYLKPIAKYYKYPAFNLAEIYKSKKQYKLAKEYYEISAKKQKAASQLELGILYEKGLGAPKDVEKAVLYYQDAYANKLETEQKDIAAYNIGLVYEYGKGEYKKDIKKAIQWYKRSNTKKAKQHLKKLQKAKR</sequence>
<organism evidence="7 8">
    <name type="scientific">Malaciobacter molluscorum LMG 25693</name>
    <dbReference type="NCBI Taxonomy" id="870501"/>
    <lineage>
        <taxon>Bacteria</taxon>
        <taxon>Pseudomonadati</taxon>
        <taxon>Campylobacterota</taxon>
        <taxon>Epsilonproteobacteria</taxon>
        <taxon>Campylobacterales</taxon>
        <taxon>Arcobacteraceae</taxon>
        <taxon>Malaciobacter</taxon>
    </lineage>
</organism>
<dbReference type="EMBL" id="CP032098">
    <property type="protein sequence ID" value="AXX93587.1"/>
    <property type="molecule type" value="Genomic_DNA"/>
</dbReference>
<dbReference type="PROSITE" id="PS51257">
    <property type="entry name" value="PROKAR_LIPOPROTEIN"/>
    <property type="match status" value="1"/>
</dbReference>
<evidence type="ECO:0000313" key="9">
    <source>
        <dbReference type="Proteomes" id="UP000262712"/>
    </source>
</evidence>
<dbReference type="PANTHER" id="PTHR11102">
    <property type="entry name" value="SEL-1-LIKE PROTEIN"/>
    <property type="match status" value="1"/>
</dbReference>
<evidence type="ECO:0000313" key="8">
    <source>
        <dbReference type="Proteomes" id="UP000221222"/>
    </source>
</evidence>
<dbReference type="InterPro" id="IPR050767">
    <property type="entry name" value="Sel1_AlgK"/>
</dbReference>
<dbReference type="RefSeq" id="WP_099343203.1">
    <property type="nucleotide sequence ID" value="NZ_CP032098.1"/>
</dbReference>
<evidence type="ECO:0000313" key="6">
    <source>
        <dbReference type="EMBL" id="AXX93587.1"/>
    </source>
</evidence>
<keyword evidence="8" id="KW-1185">Reference proteome</keyword>
<dbReference type="InterPro" id="IPR006597">
    <property type="entry name" value="Sel1-like"/>
</dbReference>
<keyword evidence="5" id="KW-0732">Signal</keyword>
<dbReference type="KEGG" id="amol:AMOL_2648"/>
<dbReference type="EC" id="3.5.2.6" evidence="2"/>
<dbReference type="GO" id="GO:0046677">
    <property type="term" value="P:response to antibiotic"/>
    <property type="evidence" value="ECO:0007669"/>
    <property type="project" value="UniProtKB-KW"/>
</dbReference>
<evidence type="ECO:0000256" key="5">
    <source>
        <dbReference type="SAM" id="SignalP"/>
    </source>
</evidence>
<dbReference type="Proteomes" id="UP000262712">
    <property type="component" value="Chromosome"/>
</dbReference>